<evidence type="ECO:0000256" key="7">
    <source>
        <dbReference type="PIRSR" id="PIRSR006809-2"/>
    </source>
</evidence>
<evidence type="ECO:0000256" key="5">
    <source>
        <dbReference type="HAMAP-Rule" id="MF_00900"/>
    </source>
</evidence>
<gene>
    <name evidence="5 11" type="primary">hflX</name>
    <name evidence="12" type="ORF">ENM30_01425</name>
    <name evidence="11" type="ORF">ENT82_00860</name>
    <name evidence="10" type="ORF">ENU43_07875</name>
</gene>
<dbReference type="CDD" id="cd01878">
    <property type="entry name" value="HflX"/>
    <property type="match status" value="1"/>
</dbReference>
<dbReference type="EMBL" id="DTCM01000093">
    <property type="protein sequence ID" value="HGL41561.1"/>
    <property type="molecule type" value="Genomic_DNA"/>
</dbReference>
<dbReference type="GO" id="GO:0005525">
    <property type="term" value="F:GTP binding"/>
    <property type="evidence" value="ECO:0007669"/>
    <property type="project" value="UniProtKB-UniRule"/>
</dbReference>
<evidence type="ECO:0000313" key="11">
    <source>
        <dbReference type="EMBL" id="HGN89670.1"/>
    </source>
</evidence>
<evidence type="ECO:0000256" key="6">
    <source>
        <dbReference type="PIRSR" id="PIRSR006809-1"/>
    </source>
</evidence>
<evidence type="ECO:0000256" key="8">
    <source>
        <dbReference type="SAM" id="Coils"/>
    </source>
</evidence>
<dbReference type="PIRSF" id="PIRSF006809">
    <property type="entry name" value="GTP-binding_hflX_prd"/>
    <property type="match status" value="1"/>
</dbReference>
<dbReference type="InterPro" id="IPR030394">
    <property type="entry name" value="G_HFLX_dom"/>
</dbReference>
<dbReference type="InterPro" id="IPR032305">
    <property type="entry name" value="GTP-bd_M"/>
</dbReference>
<protein>
    <recommendedName>
        <fullName evidence="5">GTPase HflX</fullName>
    </recommendedName>
    <alternativeName>
        <fullName evidence="5">GTP-binding protein HflX</fullName>
    </alternativeName>
</protein>
<feature type="coiled-coil region" evidence="8">
    <location>
        <begin position="121"/>
        <end position="148"/>
    </location>
</feature>
<keyword evidence="4 5" id="KW-0342">GTP-binding</keyword>
<comment type="subcellular location">
    <subcellularLocation>
        <location evidence="5">Cytoplasm</location>
    </subcellularLocation>
    <text evidence="5">May associate with membranes.</text>
</comment>
<name>A0A7C4I069_CALS0</name>
<dbReference type="GO" id="GO:0003924">
    <property type="term" value="F:GTPase activity"/>
    <property type="evidence" value="ECO:0007669"/>
    <property type="project" value="UniProtKB-UniRule"/>
</dbReference>
<feature type="binding site" evidence="6">
    <location>
        <begin position="251"/>
        <end position="254"/>
    </location>
    <ligand>
        <name>GTP</name>
        <dbReference type="ChEBI" id="CHEBI:37565"/>
    </ligand>
</feature>
<evidence type="ECO:0000256" key="4">
    <source>
        <dbReference type="ARBA" id="ARBA00023134"/>
    </source>
</evidence>
<dbReference type="Pfam" id="PF13167">
    <property type="entry name" value="GTP-bdg_N"/>
    <property type="match status" value="1"/>
</dbReference>
<dbReference type="Gene3D" id="3.40.50.300">
    <property type="entry name" value="P-loop containing nucleotide triphosphate hydrolases"/>
    <property type="match status" value="1"/>
</dbReference>
<sequence length="425" mass="48139">MSCLFIEKVEGNGLKVALVQRLDDWAEYNLDELEELCRSAGYTPVYKLVQRRPPHSKYMIGPGKVEELRRAVKSLKIEKIVTENELKPVQEYNLAKALSIPVITRTQLILETFARRAASTEAKLQIKLAELQYELSRAKEKVRLAKKGEQPGFHGLGAYEADVYYNEVFRRISTIKQKLKQIRMRKNLVRQRRLEGGLPTVALTGYTNAGKTTLFNRFSGEEHPAGPQLFTTLSTTARIVKFRGRKAYLSDTVGFIKNLPHLLVESFHSTLSEFIYADLLLLVVDISEEKSVVESKLNTCLNVLDEVGVKNVPILVVFNKIDAASDYQEKIESINPEFRYVAVSAWTGQGLDTLEESVADMMGGYIRVRAQLENGQTTPSLLNEIKQFCNILKIEYNSSGYEIECETPLQLAEKIKRLAAEFHVV</sequence>
<evidence type="ECO:0000313" key="12">
    <source>
        <dbReference type="EMBL" id="HHN51953.1"/>
    </source>
</evidence>
<keyword evidence="3 7" id="KW-0460">Magnesium</keyword>
<feature type="domain" description="Hflx-type G" evidence="9">
    <location>
        <begin position="199"/>
        <end position="366"/>
    </location>
</feature>
<dbReference type="PANTHER" id="PTHR10229:SF8">
    <property type="entry name" value="GTPASE HFLX"/>
    <property type="match status" value="1"/>
</dbReference>
<keyword evidence="5" id="KW-0963">Cytoplasm</keyword>
<comment type="subunit">
    <text evidence="5">Monomer. Associates with the 50S ribosomal subunit.</text>
</comment>
<accession>A0A7C4I069</accession>
<dbReference type="Gene3D" id="3.40.50.11060">
    <property type="entry name" value="GTPase HflX, N-terminal domain"/>
    <property type="match status" value="1"/>
</dbReference>
<dbReference type="GO" id="GO:0046872">
    <property type="term" value="F:metal ion binding"/>
    <property type="evidence" value="ECO:0007669"/>
    <property type="project" value="UniProtKB-KW"/>
</dbReference>
<dbReference type="EMBL" id="DRXG01000026">
    <property type="protein sequence ID" value="HHN51953.1"/>
    <property type="molecule type" value="Genomic_DNA"/>
</dbReference>
<dbReference type="InterPro" id="IPR042108">
    <property type="entry name" value="GTPase_HflX_N_sf"/>
</dbReference>
<dbReference type="InterPro" id="IPR016496">
    <property type="entry name" value="GTPase_HflX"/>
</dbReference>
<dbReference type="EMBL" id="DTAD01000011">
    <property type="protein sequence ID" value="HGN89670.1"/>
    <property type="molecule type" value="Genomic_DNA"/>
</dbReference>
<comment type="cofactor">
    <cofactor evidence="7">
        <name>Mg(2+)</name>
        <dbReference type="ChEBI" id="CHEBI:18420"/>
    </cofactor>
</comment>
<dbReference type="Gene3D" id="6.10.250.2860">
    <property type="match status" value="1"/>
</dbReference>
<dbReference type="Pfam" id="PF16360">
    <property type="entry name" value="GTP-bdg_M"/>
    <property type="match status" value="1"/>
</dbReference>
<dbReference type="HAMAP" id="MF_00900">
    <property type="entry name" value="GTPase_HflX"/>
    <property type="match status" value="1"/>
</dbReference>
<feature type="binding site" evidence="6">
    <location>
        <begin position="319"/>
        <end position="322"/>
    </location>
    <ligand>
        <name>GTP</name>
        <dbReference type="ChEBI" id="CHEBI:37565"/>
    </ligand>
</feature>
<feature type="binding site" evidence="6">
    <location>
        <begin position="205"/>
        <end position="212"/>
    </location>
    <ligand>
        <name>GTP</name>
        <dbReference type="ChEBI" id="CHEBI:37565"/>
    </ligand>
</feature>
<keyword evidence="8" id="KW-0175">Coiled coil</keyword>
<comment type="function">
    <text evidence="5">GTPase that associates with the 50S ribosomal subunit and may have a role during protein synthesis or ribosome biogenesis.</text>
</comment>
<evidence type="ECO:0000259" key="9">
    <source>
        <dbReference type="PROSITE" id="PS51705"/>
    </source>
</evidence>
<feature type="binding site" evidence="6">
    <location>
        <begin position="230"/>
        <end position="234"/>
    </location>
    <ligand>
        <name>GTP</name>
        <dbReference type="ChEBI" id="CHEBI:37565"/>
    </ligand>
</feature>
<dbReference type="InterPro" id="IPR025121">
    <property type="entry name" value="GTPase_HflX_N"/>
</dbReference>
<proteinExistence type="inferred from homology"/>
<evidence type="ECO:0000256" key="1">
    <source>
        <dbReference type="ARBA" id="ARBA00022723"/>
    </source>
</evidence>
<keyword evidence="2 5" id="KW-0547">Nucleotide-binding</keyword>
<dbReference type="GO" id="GO:0043022">
    <property type="term" value="F:ribosome binding"/>
    <property type="evidence" value="ECO:0007669"/>
    <property type="project" value="TreeGrafter"/>
</dbReference>
<dbReference type="PROSITE" id="PS51705">
    <property type="entry name" value="G_HFLX"/>
    <property type="match status" value="1"/>
</dbReference>
<comment type="caution">
    <text evidence="11">The sequence shown here is derived from an EMBL/GenBank/DDBJ whole genome shotgun (WGS) entry which is preliminary data.</text>
</comment>
<dbReference type="InterPro" id="IPR005225">
    <property type="entry name" value="Small_GTP-bd"/>
</dbReference>
<feature type="binding site" evidence="7">
    <location>
        <position position="232"/>
    </location>
    <ligand>
        <name>Mg(2+)</name>
        <dbReference type="ChEBI" id="CHEBI:18420"/>
    </ligand>
</feature>
<dbReference type="NCBIfam" id="TIGR00231">
    <property type="entry name" value="small_GTP"/>
    <property type="match status" value="1"/>
</dbReference>
<dbReference type="InterPro" id="IPR006073">
    <property type="entry name" value="GTP-bd"/>
</dbReference>
<dbReference type="InterPro" id="IPR027417">
    <property type="entry name" value="P-loop_NTPase"/>
</dbReference>
<dbReference type="NCBIfam" id="TIGR03156">
    <property type="entry name" value="GTP_HflX"/>
    <property type="match status" value="1"/>
</dbReference>
<feature type="binding site" evidence="7">
    <location>
        <position position="212"/>
    </location>
    <ligand>
        <name>Mg(2+)</name>
        <dbReference type="ChEBI" id="CHEBI:18420"/>
    </ligand>
</feature>
<evidence type="ECO:0000256" key="2">
    <source>
        <dbReference type="ARBA" id="ARBA00022741"/>
    </source>
</evidence>
<reference evidence="11" key="1">
    <citation type="journal article" date="2020" name="mSystems">
        <title>Genome- and Community-Level Interaction Insights into Carbon Utilization and Element Cycling Functions of Hydrothermarchaeota in Hydrothermal Sediment.</title>
        <authorList>
            <person name="Zhou Z."/>
            <person name="Liu Y."/>
            <person name="Xu W."/>
            <person name="Pan J."/>
            <person name="Luo Z.H."/>
            <person name="Li M."/>
        </authorList>
    </citation>
    <scope>NUCLEOTIDE SEQUENCE [LARGE SCALE GENOMIC DNA]</scope>
    <source>
        <strain evidence="12">SpSt-1073</strain>
        <strain evidence="11">SpSt-613</strain>
        <strain evidence="10">SpSt-669</strain>
    </source>
</reference>
<dbReference type="Pfam" id="PF01926">
    <property type="entry name" value="MMR_HSR1"/>
    <property type="match status" value="1"/>
</dbReference>
<comment type="similarity">
    <text evidence="5">Belongs to the TRAFAC class OBG-HflX-like GTPase superfamily. HflX GTPase family.</text>
</comment>
<dbReference type="GO" id="GO:0005737">
    <property type="term" value="C:cytoplasm"/>
    <property type="evidence" value="ECO:0007669"/>
    <property type="project" value="UniProtKB-SubCell"/>
</dbReference>
<evidence type="ECO:0000256" key="3">
    <source>
        <dbReference type="ARBA" id="ARBA00022842"/>
    </source>
</evidence>
<dbReference type="SUPFAM" id="SSF52540">
    <property type="entry name" value="P-loop containing nucleoside triphosphate hydrolases"/>
    <property type="match status" value="1"/>
</dbReference>
<organism evidence="11">
    <name type="scientific">Caldiarchaeum subterraneum</name>
    <dbReference type="NCBI Taxonomy" id="311458"/>
    <lineage>
        <taxon>Archaea</taxon>
        <taxon>Nitrososphaerota</taxon>
        <taxon>Candidatus Caldarchaeales</taxon>
        <taxon>Candidatus Caldarchaeaceae</taxon>
        <taxon>Candidatus Caldarchaeum</taxon>
    </lineage>
</organism>
<dbReference type="AlphaFoldDB" id="A0A7C4I069"/>
<evidence type="ECO:0000313" key="10">
    <source>
        <dbReference type="EMBL" id="HGL41561.1"/>
    </source>
</evidence>
<keyword evidence="1 7" id="KW-0479">Metal-binding</keyword>
<dbReference type="PANTHER" id="PTHR10229">
    <property type="entry name" value="GTP-BINDING PROTEIN HFLX"/>
    <property type="match status" value="1"/>
</dbReference>